<keyword evidence="3 8" id="KW-1134">Transmembrane beta strand</keyword>
<dbReference type="Pfam" id="PF07715">
    <property type="entry name" value="Plug"/>
    <property type="match status" value="1"/>
</dbReference>
<dbReference type="Proteomes" id="UP000286954">
    <property type="component" value="Chromosome"/>
</dbReference>
<evidence type="ECO:0000256" key="5">
    <source>
        <dbReference type="ARBA" id="ARBA00023077"/>
    </source>
</evidence>
<dbReference type="InterPro" id="IPR039426">
    <property type="entry name" value="TonB-dep_rcpt-like"/>
</dbReference>
<name>A0A3T0E808_9PROT</name>
<evidence type="ECO:0000256" key="1">
    <source>
        <dbReference type="ARBA" id="ARBA00004571"/>
    </source>
</evidence>
<keyword evidence="6 8" id="KW-0472">Membrane</keyword>
<dbReference type="EMBL" id="CP018911">
    <property type="protein sequence ID" value="AZU03390.1"/>
    <property type="molecule type" value="Genomic_DNA"/>
</dbReference>
<accession>A0A3T0E808</accession>
<feature type="domain" description="TonB-dependent receptor plug" evidence="11">
    <location>
        <begin position="56"/>
        <end position="169"/>
    </location>
</feature>
<feature type="domain" description="TonB-dependent receptor-like beta-barrel" evidence="10">
    <location>
        <begin position="412"/>
        <end position="914"/>
    </location>
</feature>
<evidence type="ECO:0000256" key="2">
    <source>
        <dbReference type="ARBA" id="ARBA00022448"/>
    </source>
</evidence>
<reference evidence="12 13" key="1">
    <citation type="submission" date="2016-12" db="EMBL/GenBank/DDBJ databases">
        <title>The genome of dimorphic prosthecate Glycocaulis alkaliphilus 6b-8t, isolated from crude oil dictates its adaptability in petroleum environments.</title>
        <authorList>
            <person name="Wu X.-L."/>
            <person name="Geng S."/>
        </authorList>
    </citation>
    <scope>NUCLEOTIDE SEQUENCE [LARGE SCALE GENOMIC DNA]</scope>
    <source>
        <strain evidence="12 13">6B-8</strain>
    </source>
</reference>
<dbReference type="Gene3D" id="2.40.170.20">
    <property type="entry name" value="TonB-dependent receptor, beta-barrel domain"/>
    <property type="match status" value="1"/>
</dbReference>
<gene>
    <name evidence="12" type="ORF">X907_0848</name>
</gene>
<keyword evidence="4 8" id="KW-0812">Transmembrane</keyword>
<dbReference type="InterPro" id="IPR036942">
    <property type="entry name" value="Beta-barrel_TonB_sf"/>
</dbReference>
<evidence type="ECO:0000313" key="13">
    <source>
        <dbReference type="Proteomes" id="UP000286954"/>
    </source>
</evidence>
<organism evidence="12 13">
    <name type="scientific">Glycocaulis alkaliphilus</name>
    <dbReference type="NCBI Taxonomy" id="1434191"/>
    <lineage>
        <taxon>Bacteria</taxon>
        <taxon>Pseudomonadati</taxon>
        <taxon>Pseudomonadota</taxon>
        <taxon>Alphaproteobacteria</taxon>
        <taxon>Maricaulales</taxon>
        <taxon>Maricaulaceae</taxon>
        <taxon>Glycocaulis</taxon>
    </lineage>
</organism>
<keyword evidence="7 8" id="KW-0998">Cell outer membrane</keyword>
<dbReference type="AlphaFoldDB" id="A0A3T0E808"/>
<dbReference type="Gene3D" id="2.170.130.10">
    <property type="entry name" value="TonB-dependent receptor, plug domain"/>
    <property type="match status" value="1"/>
</dbReference>
<protein>
    <submittedName>
        <fullName evidence="12">TonB-dependent receptor</fullName>
    </submittedName>
</protein>
<keyword evidence="5 9" id="KW-0798">TonB box</keyword>
<dbReference type="RefSeq" id="WP_170175454.1">
    <property type="nucleotide sequence ID" value="NZ_BMFB01000009.1"/>
</dbReference>
<evidence type="ECO:0000259" key="10">
    <source>
        <dbReference type="Pfam" id="PF00593"/>
    </source>
</evidence>
<evidence type="ECO:0000256" key="8">
    <source>
        <dbReference type="PROSITE-ProRule" id="PRU01360"/>
    </source>
</evidence>
<dbReference type="SUPFAM" id="SSF56935">
    <property type="entry name" value="Porins"/>
    <property type="match status" value="1"/>
</dbReference>
<proteinExistence type="inferred from homology"/>
<dbReference type="PANTHER" id="PTHR47234:SF2">
    <property type="entry name" value="TONB-DEPENDENT RECEPTOR"/>
    <property type="match status" value="1"/>
</dbReference>
<evidence type="ECO:0000256" key="9">
    <source>
        <dbReference type="RuleBase" id="RU003357"/>
    </source>
</evidence>
<evidence type="ECO:0000313" key="12">
    <source>
        <dbReference type="EMBL" id="AZU03390.1"/>
    </source>
</evidence>
<dbReference type="InterPro" id="IPR037066">
    <property type="entry name" value="Plug_dom_sf"/>
</dbReference>
<dbReference type="PANTHER" id="PTHR47234">
    <property type="match status" value="1"/>
</dbReference>
<keyword evidence="2 8" id="KW-0813">Transport</keyword>
<evidence type="ECO:0000256" key="3">
    <source>
        <dbReference type="ARBA" id="ARBA00022452"/>
    </source>
</evidence>
<evidence type="ECO:0000256" key="7">
    <source>
        <dbReference type="ARBA" id="ARBA00023237"/>
    </source>
</evidence>
<evidence type="ECO:0000259" key="11">
    <source>
        <dbReference type="Pfam" id="PF07715"/>
    </source>
</evidence>
<keyword evidence="12" id="KW-0675">Receptor</keyword>
<keyword evidence="13" id="KW-1185">Reference proteome</keyword>
<evidence type="ECO:0000256" key="4">
    <source>
        <dbReference type="ARBA" id="ARBA00022692"/>
    </source>
</evidence>
<comment type="subcellular location">
    <subcellularLocation>
        <location evidence="1 8">Cell outer membrane</location>
        <topology evidence="1 8">Multi-pass membrane protein</topology>
    </subcellularLocation>
</comment>
<dbReference type="GO" id="GO:0009279">
    <property type="term" value="C:cell outer membrane"/>
    <property type="evidence" value="ECO:0007669"/>
    <property type="project" value="UniProtKB-SubCell"/>
</dbReference>
<comment type="similarity">
    <text evidence="8 9">Belongs to the TonB-dependent receptor family.</text>
</comment>
<dbReference type="InterPro" id="IPR012910">
    <property type="entry name" value="Plug_dom"/>
</dbReference>
<sequence>MKKWNKEALLRTSVLASFVAASAAAAPALAQEDEEGAQQRDRIVVTGSRIARSDFSSESPVSVITGADIQQAGNLDLGQVLREQVAVDSGGFSASSNLSGGGASTISLRGLGAARTLTLLNGRRVANFADGLQNRANDLGFIPSAMVERVEILRDGASAVYGADAVSGVVNIILRNDFEGFRVSGQYGQSGQSDYDQYQIEMVMGGNFNRGNIVVSAGYSYTDMVPQRNRDWAANAVSGLFNFPSGNQPFLVTGSGAHPGGQVSFADGSSWCTNPMALGGDGRTNVAGTLACPGTALANAAAYPTAPNAGNRYDYAFVQSILNGSERLNATLYGTYDVADDISAFLEVQYAQRRSNNVLDGNPVFAGSGTAAFPEGWVIAADNPHNPNPGVRAVMTMRPTDTIGPRNQEVIANNIRLVTGLQGLTFGFDWEASYMYARTDSTLTTDSTFNLARANRISDPAACALDPLCVAVTASTGGALDAYRPGNWTEEQIQYMRQIATSTFAEDINAVNFFFGRDIFTLPAGEVGFAAGYEYRRETFAFRPDQVTASGESVANQTFPTNASYYTHEVFAEVNVPLIRDQLLVQELSLNAQARYFDYSTFGSDSVYKLGLNWVMTDDVRIRGTYGTSFRIPTLVNSFSGGTVSFDFLNDPCDAGQINANPTRQANCLAGGPLGVTPGFTQAAPQIPVLAGGSAAFGVDLEPEQGTTWTIGAVFTPSQVPGLRFSIDYYSIEVDNFIDSLALQSEVLNACYDSVGLSDPACTAFTRDPSSQQLQGLARFPLNRDVTLESRGFDWAAEYTFDLANLFRADSDMGSLRLTHEGTYKTELNIGSAPGNYGAGGASPEYLLLFGADWNYREFGLGWRTRFIPSLNDPRYDGRNFLGYDDVDSNTIHDVRVRWEARPNTQILFGVNNVFDQDPPYAFDTGTNTITGLYGSSVIGRYFFGRITQEF</sequence>
<evidence type="ECO:0000256" key="6">
    <source>
        <dbReference type="ARBA" id="ARBA00023136"/>
    </source>
</evidence>
<dbReference type="PROSITE" id="PS52016">
    <property type="entry name" value="TONB_DEPENDENT_REC_3"/>
    <property type="match status" value="1"/>
</dbReference>
<dbReference type="InterPro" id="IPR000531">
    <property type="entry name" value="Beta-barrel_TonB"/>
</dbReference>
<dbReference type="KEGG" id="gak:X907_0848"/>
<dbReference type="Pfam" id="PF00593">
    <property type="entry name" value="TonB_dep_Rec_b-barrel"/>
    <property type="match status" value="1"/>
</dbReference>